<comment type="caution">
    <text evidence="2">The sequence shown here is derived from an EMBL/GenBank/DDBJ whole genome shotgun (WGS) entry which is preliminary data.</text>
</comment>
<proteinExistence type="predicted"/>
<feature type="transmembrane region" description="Helical" evidence="1">
    <location>
        <begin position="138"/>
        <end position="157"/>
    </location>
</feature>
<protein>
    <submittedName>
        <fullName evidence="2">Uncharacterized protein</fullName>
    </submittedName>
</protein>
<keyword evidence="1" id="KW-0812">Transmembrane</keyword>
<sequence length="172" mass="19769">MFRFVSDCATARLSSIFNCLIIVVLGSDYNSYGVELDCLKTILIIVADFIFESGEYALTRGNRNIMKKVGILLPTLSLLDPKRGCANDLVSMLDLELVFLVYFHSVVLKFLEYKKYVIEFTVQESTVCKFKIKMKLKLGWVVIGVYLRLCCVTFFNLSRRSFIHSLESRNNF</sequence>
<keyword evidence="1" id="KW-0472">Membrane</keyword>
<evidence type="ECO:0000313" key="3">
    <source>
        <dbReference type="Proteomes" id="UP001359559"/>
    </source>
</evidence>
<keyword evidence="3" id="KW-1185">Reference proteome</keyword>
<dbReference type="AlphaFoldDB" id="A0AAN9F4D2"/>
<name>A0AAN9F4D2_CLITE</name>
<gene>
    <name evidence="2" type="ORF">RJT34_32624</name>
</gene>
<accession>A0AAN9F4D2</accession>
<evidence type="ECO:0000313" key="2">
    <source>
        <dbReference type="EMBL" id="KAK7265008.1"/>
    </source>
</evidence>
<dbReference type="EMBL" id="JAYKXN010000008">
    <property type="protein sequence ID" value="KAK7265008.1"/>
    <property type="molecule type" value="Genomic_DNA"/>
</dbReference>
<dbReference type="Proteomes" id="UP001359559">
    <property type="component" value="Unassembled WGS sequence"/>
</dbReference>
<organism evidence="2 3">
    <name type="scientific">Clitoria ternatea</name>
    <name type="common">Butterfly pea</name>
    <dbReference type="NCBI Taxonomy" id="43366"/>
    <lineage>
        <taxon>Eukaryota</taxon>
        <taxon>Viridiplantae</taxon>
        <taxon>Streptophyta</taxon>
        <taxon>Embryophyta</taxon>
        <taxon>Tracheophyta</taxon>
        <taxon>Spermatophyta</taxon>
        <taxon>Magnoliopsida</taxon>
        <taxon>eudicotyledons</taxon>
        <taxon>Gunneridae</taxon>
        <taxon>Pentapetalae</taxon>
        <taxon>rosids</taxon>
        <taxon>fabids</taxon>
        <taxon>Fabales</taxon>
        <taxon>Fabaceae</taxon>
        <taxon>Papilionoideae</taxon>
        <taxon>50 kb inversion clade</taxon>
        <taxon>NPAAA clade</taxon>
        <taxon>indigoferoid/millettioid clade</taxon>
        <taxon>Phaseoleae</taxon>
        <taxon>Clitoria</taxon>
    </lineage>
</organism>
<keyword evidence="1" id="KW-1133">Transmembrane helix</keyword>
<reference evidence="2 3" key="1">
    <citation type="submission" date="2024-01" db="EMBL/GenBank/DDBJ databases">
        <title>The genomes of 5 underutilized Papilionoideae crops provide insights into root nodulation and disease resistance.</title>
        <authorList>
            <person name="Yuan L."/>
        </authorList>
    </citation>
    <scope>NUCLEOTIDE SEQUENCE [LARGE SCALE GENOMIC DNA]</scope>
    <source>
        <strain evidence="2">LY-2023</strain>
        <tissue evidence="2">Leaf</tissue>
    </source>
</reference>
<evidence type="ECO:0000256" key="1">
    <source>
        <dbReference type="SAM" id="Phobius"/>
    </source>
</evidence>